<dbReference type="AlphaFoldDB" id="A0AAP2RC97"/>
<dbReference type="Proteomes" id="UP001320159">
    <property type="component" value="Unassembled WGS sequence"/>
</dbReference>
<gene>
    <name evidence="1" type="ORF">CUJ83_07745</name>
</gene>
<proteinExistence type="predicted"/>
<dbReference type="NCBIfam" id="TIGR04279">
    <property type="entry name" value="TIGR04279 domain"/>
    <property type="match status" value="1"/>
</dbReference>
<reference evidence="1 2" key="1">
    <citation type="submission" date="2017-11" db="EMBL/GenBank/DDBJ databases">
        <title>Isolation and Characterization of Family Methanocellaceae Species from Potential Methane Hydrate Area Offshore Southwestern Taiwan.</title>
        <authorList>
            <person name="Zhang W.-L."/>
            <person name="Chen W.-C."/>
            <person name="Lai M.-C."/>
            <person name="Chen S.-C."/>
        </authorList>
    </citation>
    <scope>NUCLEOTIDE SEQUENCE [LARGE SCALE GENOMIC DNA]</scope>
    <source>
        <strain evidence="1 2">CWC-04</strain>
    </source>
</reference>
<name>A0AAP2RC97_9EURY</name>
<accession>A0AAP2RC97</accession>
<organism evidence="1 2">
    <name type="scientific">Methanooceanicella nereidis</name>
    <dbReference type="NCBI Taxonomy" id="2052831"/>
    <lineage>
        <taxon>Archaea</taxon>
        <taxon>Methanobacteriati</taxon>
        <taxon>Methanobacteriota</taxon>
        <taxon>Stenosarchaea group</taxon>
        <taxon>Methanomicrobia</taxon>
        <taxon>Methanocellales</taxon>
        <taxon>Methanocellaceae</taxon>
        <taxon>Methanooceanicella</taxon>
    </lineage>
</organism>
<evidence type="ECO:0000313" key="1">
    <source>
        <dbReference type="EMBL" id="MCD1294889.1"/>
    </source>
</evidence>
<comment type="caution">
    <text evidence="1">The sequence shown here is derived from an EMBL/GenBank/DDBJ whole genome shotgun (WGS) entry which is preliminary data.</text>
</comment>
<sequence>MTSYRYKYICTLIALLIVITIFSNTAGAISGVSAFRIINGSSPGVPGYEPGDVFTVEVNYSVTGTSYLVTIKEDLPQDWEVLESTEKFTRDPASNIIKWNITSPLSGVSSGAIKYLVKIPETASGTYEISGETSWYESYDGVKNNVPSGTSSVGISTVNVISDEENNGPAIWIYEPEEMSGDGDEHLENMETAYFEYMIIDDDVISSYTVYINGHVSDSATGVGSTEVSESSSARMTVQPGMRNIIKIVATDLNGHVSEFSRDIYVPYYNNEAWMKVEWNGMEAGFAVAGMGSSATDGNWTFLHGGNQLQFPHTTFSYSGPAAINKYYSFGGISYIPGLNTFSGSMIDLDATPKSYREIPFETYPVYVEGNDSENDVTAYFMGSPDMSYQYFNVSLLDLTLISDKIDFTDASTIKQSIKGLSFSDISGSLVRSTGLRTNGTGDLEIDGNDIPELNNMAQGYYALVIMDYNLPNTPSLISAAPIFVAKYDMSMEQVINPERPAPMPGDPITYTLSLDPAPSVSPSKKYVYITAMIPESEYSAAFDLSTDGTASGTTLDFNGFSLIEKFTMSSEGREFYIDGLATHEMISTDTSISELKDMFFDEINASDIAMVFGTTENTENVDLVLQTKASMPQGRYVVIGAVIERDTGRLAALEQTDMYLGITTYTLNLKQGWNLVSIPVILDNKSIYSVFPGDTMNNISMVWEYDSSETDPANRWSYFTTKTDVYEQGSLTSIDERLGYWVKCYYAMDLTLQGVLPEEDTVILNTGWNLVGNPTLTDRNVHDVYGSAKMVWEYDSLEPDANNRWSYFTTKTDVYEQGSLTTLRAGYGYWVKIE</sequence>
<evidence type="ECO:0000313" key="2">
    <source>
        <dbReference type="Proteomes" id="UP001320159"/>
    </source>
</evidence>
<keyword evidence="2" id="KW-1185">Reference proteome</keyword>
<dbReference type="EMBL" id="PGCK01000005">
    <property type="protein sequence ID" value="MCD1294889.1"/>
    <property type="molecule type" value="Genomic_DNA"/>
</dbReference>
<dbReference type="RefSeq" id="WP_230741724.1">
    <property type="nucleotide sequence ID" value="NZ_PGCK01000005.1"/>
</dbReference>
<protein>
    <submittedName>
        <fullName evidence="1">Uncharacterized protein</fullName>
    </submittedName>
</protein>
<dbReference type="InterPro" id="IPR026595">
    <property type="entry name" value="CHP04279"/>
</dbReference>